<evidence type="ECO:0000313" key="1">
    <source>
        <dbReference type="EMBL" id="RYQ16984.1"/>
    </source>
</evidence>
<name>A0A4Q5A3D7_9BIFI</name>
<gene>
    <name evidence="1" type="ORF">PG2071B_1561</name>
</gene>
<proteinExistence type="predicted"/>
<comment type="caution">
    <text evidence="1">The sequence shown here is derived from an EMBL/GenBank/DDBJ whole genome shotgun (WGS) entry which is preliminary data.</text>
</comment>
<evidence type="ECO:0008006" key="3">
    <source>
        <dbReference type="Google" id="ProtNLM"/>
    </source>
</evidence>
<protein>
    <recommendedName>
        <fullName evidence="3">Phage gp6-like head-tail connector protein</fullName>
    </recommendedName>
</protein>
<reference evidence="1 2" key="1">
    <citation type="submission" date="2018-12" db="EMBL/GenBank/DDBJ databases">
        <title>Unveiling genomic diversity among members of the Bifidobacterium pseudolongum species, a widely distributed gut commensal of the animal kingdom.</title>
        <authorList>
            <person name="Lugli G.A."/>
            <person name="Duranti S."/>
            <person name="Albert K."/>
            <person name="Mancabelli L."/>
            <person name="Napoli S."/>
            <person name="Viappiani A."/>
            <person name="Anzalone R."/>
            <person name="Longhi G."/>
            <person name="Milani C."/>
            <person name="Turroni F."/>
            <person name="Alessandri G."/>
            <person name="Sela D.A."/>
            <person name="Van Sinderen D."/>
            <person name="Ventura M."/>
        </authorList>
    </citation>
    <scope>NUCLEOTIDE SEQUENCE [LARGE SCALE GENOMIC DNA]</scope>
    <source>
        <strain evidence="1 2">2071B</strain>
    </source>
</reference>
<sequence length="117" mass="12702">MIMAVVRPTVESLERWLRDELSIPAGDDDRIAAAIRRAQQYVNAAIGASAERVDNETWSDCVITCAADLYNSRNARLGIMDANTDGVEPFRVPTDPLRAVWPKLNAVGVMCGGSVIA</sequence>
<accession>A0A4Q5A3D7</accession>
<dbReference type="EMBL" id="RYUM01000023">
    <property type="protein sequence ID" value="RYQ16984.1"/>
    <property type="molecule type" value="Genomic_DNA"/>
</dbReference>
<dbReference type="AlphaFoldDB" id="A0A4Q5A3D7"/>
<dbReference type="Proteomes" id="UP000291187">
    <property type="component" value="Unassembled WGS sequence"/>
</dbReference>
<evidence type="ECO:0000313" key="2">
    <source>
        <dbReference type="Proteomes" id="UP000291187"/>
    </source>
</evidence>
<organism evidence="1 2">
    <name type="scientific">Bifidobacterium pseudolongum subsp. globosum</name>
    <dbReference type="NCBI Taxonomy" id="1690"/>
    <lineage>
        <taxon>Bacteria</taxon>
        <taxon>Bacillati</taxon>
        <taxon>Actinomycetota</taxon>
        <taxon>Actinomycetes</taxon>
        <taxon>Bifidobacteriales</taxon>
        <taxon>Bifidobacteriaceae</taxon>
        <taxon>Bifidobacterium</taxon>
    </lineage>
</organism>